<comment type="caution">
    <text evidence="3">The sequence shown here is derived from an EMBL/GenBank/DDBJ whole genome shotgun (WGS) entry which is preliminary data.</text>
</comment>
<feature type="compositionally biased region" description="Basic and acidic residues" evidence="1">
    <location>
        <begin position="219"/>
        <end position="249"/>
    </location>
</feature>
<dbReference type="InterPro" id="IPR029063">
    <property type="entry name" value="SAM-dependent_MTases_sf"/>
</dbReference>
<proteinExistence type="predicted"/>
<keyword evidence="4" id="KW-1185">Reference proteome</keyword>
<dbReference type="AlphaFoldDB" id="A0A7W9ZF99"/>
<dbReference type="RefSeq" id="WP_184263267.1">
    <property type="nucleotide sequence ID" value="NZ_JACIIX010000006.1"/>
</dbReference>
<evidence type="ECO:0000259" key="2">
    <source>
        <dbReference type="Pfam" id="PF08242"/>
    </source>
</evidence>
<name>A0A7W9ZF99_NOVIT</name>
<protein>
    <recommendedName>
        <fullName evidence="2">Methyltransferase type 12 domain-containing protein</fullName>
    </recommendedName>
</protein>
<organism evidence="3 4">
    <name type="scientific">Novispirillum itersonii</name>
    <name type="common">Aquaspirillum itersonii</name>
    <dbReference type="NCBI Taxonomy" id="189"/>
    <lineage>
        <taxon>Bacteria</taxon>
        <taxon>Pseudomonadati</taxon>
        <taxon>Pseudomonadota</taxon>
        <taxon>Alphaproteobacteria</taxon>
        <taxon>Rhodospirillales</taxon>
        <taxon>Novispirillaceae</taxon>
        <taxon>Novispirillum</taxon>
    </lineage>
</organism>
<dbReference type="Gene3D" id="3.40.50.150">
    <property type="entry name" value="Vaccinia Virus protein VP39"/>
    <property type="match status" value="1"/>
</dbReference>
<feature type="region of interest" description="Disordered" evidence="1">
    <location>
        <begin position="219"/>
        <end position="279"/>
    </location>
</feature>
<evidence type="ECO:0000313" key="3">
    <source>
        <dbReference type="EMBL" id="MBB6210426.1"/>
    </source>
</evidence>
<evidence type="ECO:0000313" key="4">
    <source>
        <dbReference type="Proteomes" id="UP000544872"/>
    </source>
</evidence>
<dbReference type="Proteomes" id="UP000544872">
    <property type="component" value="Unassembled WGS sequence"/>
</dbReference>
<dbReference type="InterPro" id="IPR013217">
    <property type="entry name" value="Methyltransf_12"/>
</dbReference>
<dbReference type="PANTHER" id="PTHR43464">
    <property type="entry name" value="METHYLTRANSFERASE"/>
    <property type="match status" value="1"/>
</dbReference>
<dbReference type="SUPFAM" id="SSF53335">
    <property type="entry name" value="S-adenosyl-L-methionine-dependent methyltransferases"/>
    <property type="match status" value="1"/>
</dbReference>
<gene>
    <name evidence="3" type="ORF">FHS48_001842</name>
</gene>
<evidence type="ECO:0000256" key="1">
    <source>
        <dbReference type="SAM" id="MobiDB-lite"/>
    </source>
</evidence>
<dbReference type="Pfam" id="PF08242">
    <property type="entry name" value="Methyltransf_12"/>
    <property type="match status" value="1"/>
</dbReference>
<accession>A0A7W9ZF99</accession>
<feature type="domain" description="Methyltransferase type 12" evidence="2">
    <location>
        <begin position="81"/>
        <end position="172"/>
    </location>
</feature>
<dbReference type="GO" id="GO:0010420">
    <property type="term" value="F:polyprenyldihydroxybenzoate methyltransferase activity"/>
    <property type="evidence" value="ECO:0007669"/>
    <property type="project" value="TreeGrafter"/>
</dbReference>
<feature type="compositionally biased region" description="Low complexity" evidence="1">
    <location>
        <begin position="267"/>
        <end position="279"/>
    </location>
</feature>
<reference evidence="3 4" key="1">
    <citation type="submission" date="2020-08" db="EMBL/GenBank/DDBJ databases">
        <title>Genomic Encyclopedia of Type Strains, Phase IV (KMG-IV): sequencing the most valuable type-strain genomes for metagenomic binning, comparative biology and taxonomic classification.</title>
        <authorList>
            <person name="Goeker M."/>
        </authorList>
    </citation>
    <scope>NUCLEOTIDE SEQUENCE [LARGE SCALE GENOMIC DNA]</scope>
    <source>
        <strain evidence="3 4">DSM 11590</strain>
    </source>
</reference>
<dbReference type="PANTHER" id="PTHR43464:SF23">
    <property type="entry name" value="JUVENILE HORMONE ACID O-METHYLTRANSFERASE"/>
    <property type="match status" value="1"/>
</dbReference>
<dbReference type="EMBL" id="JACIIX010000006">
    <property type="protein sequence ID" value="MBB6210426.1"/>
    <property type="molecule type" value="Genomic_DNA"/>
</dbReference>
<sequence length="279" mass="30869">MGFAKHLGIRIRLLPGIRALRLLRSHHFGRSAEERESARLQRIRPDNLFQPSGFTVPNRYPHILREVKALVQDAPRPLRLLSFGCSTGEELLTLDSHFPGSLMTGIDISAPRLAIAAERLSSLRQQGRLQLFQGASADCLPPDLPPFDIVLAMSVFRHHDLEAAPARCSHRLRFADFEKTVTGLAGRVRPGGFLCMTNNHLDFTETAVAAKFEPCATTRHDPRNPLYGADDRLKPQPERDIVLFRRKEQTGPVSPGPAVADHRRDISSGGITSGPTGQT</sequence>